<dbReference type="InterPro" id="IPR036397">
    <property type="entry name" value="RNaseH_sf"/>
</dbReference>
<reference evidence="2 3" key="2">
    <citation type="journal article" date="2017" name="Nature">
        <title>The Apostasia genome and the evolution of orchids.</title>
        <authorList>
            <person name="Zhang G.Q."/>
            <person name="Liu K.W."/>
            <person name="Li Z."/>
            <person name="Lohaus R."/>
            <person name="Hsiao Y.Y."/>
            <person name="Niu S.C."/>
            <person name="Wang J.Y."/>
            <person name="Lin Y.C."/>
            <person name="Xu Q."/>
            <person name="Chen L.J."/>
            <person name="Yoshida K."/>
            <person name="Fujiwara S."/>
            <person name="Wang Z.W."/>
            <person name="Zhang Y.Q."/>
            <person name="Mitsuda N."/>
            <person name="Wang M."/>
            <person name="Liu G.H."/>
            <person name="Pecoraro L."/>
            <person name="Huang H.X."/>
            <person name="Xiao X.J."/>
            <person name="Lin M."/>
            <person name="Wu X.Y."/>
            <person name="Wu W.L."/>
            <person name="Chen Y.Y."/>
            <person name="Chang S.B."/>
            <person name="Sakamoto S."/>
            <person name="Ohme-Takagi M."/>
            <person name="Yagi M."/>
            <person name="Zeng S.J."/>
            <person name="Shen C.Y."/>
            <person name="Yeh C.M."/>
            <person name="Luo Y.B."/>
            <person name="Tsai W.C."/>
            <person name="Van de Peer Y."/>
            <person name="Liu Z.J."/>
        </authorList>
    </citation>
    <scope>NUCLEOTIDE SEQUENCE [LARGE SCALE GENOMIC DNA]</scope>
    <source>
        <tissue evidence="2">The whole plant</tissue>
    </source>
</reference>
<name>A0A2I0WRF0_9ASPA</name>
<dbReference type="AlphaFoldDB" id="A0A2I0WRF0"/>
<gene>
    <name evidence="2" type="ORF">MA16_Dca024724</name>
</gene>
<dbReference type="GO" id="GO:0004523">
    <property type="term" value="F:RNA-DNA hybrid ribonuclease activity"/>
    <property type="evidence" value="ECO:0007669"/>
    <property type="project" value="InterPro"/>
</dbReference>
<protein>
    <recommendedName>
        <fullName evidence="1">RNase H type-1 domain-containing protein</fullName>
    </recommendedName>
</protein>
<dbReference type="PANTHER" id="PTHR47723:SF22">
    <property type="entry name" value="RNASE H TYPE-1 DOMAIN-CONTAINING PROTEIN"/>
    <property type="match status" value="1"/>
</dbReference>
<keyword evidence="3" id="KW-1185">Reference proteome</keyword>
<dbReference type="InterPro" id="IPR012337">
    <property type="entry name" value="RNaseH-like_sf"/>
</dbReference>
<accession>A0A2I0WRF0</accession>
<dbReference type="Pfam" id="PF13456">
    <property type="entry name" value="RVT_3"/>
    <property type="match status" value="1"/>
</dbReference>
<dbReference type="InterPro" id="IPR053151">
    <property type="entry name" value="RNase_H-like"/>
</dbReference>
<proteinExistence type="predicted"/>
<dbReference type="EMBL" id="KZ502468">
    <property type="protein sequence ID" value="PKU78236.1"/>
    <property type="molecule type" value="Genomic_DNA"/>
</dbReference>
<dbReference type="CDD" id="cd06222">
    <property type="entry name" value="RNase_H_like"/>
    <property type="match status" value="1"/>
</dbReference>
<sequence>MPEKSTANTDGRRRSIIDKKSGYSVILDTKMFRPLKICEPTDIPVKISTLVSGKGKQILEEDMDPSTPKDNVVKDVSSTSAGIGGVIIDNKGRFLCAYGSSCLHWDISQLELYSILSLKNFLQRWMLEAKGIVIESDNYNVINFIQNSVNKGDFKVDLGQGIDFSFLKEFNQILFHYVNRNGNKLADCCANIARSRDFFGMI</sequence>
<dbReference type="PANTHER" id="PTHR47723">
    <property type="entry name" value="OS05G0353850 PROTEIN"/>
    <property type="match status" value="1"/>
</dbReference>
<dbReference type="GO" id="GO:0003676">
    <property type="term" value="F:nucleic acid binding"/>
    <property type="evidence" value="ECO:0007669"/>
    <property type="project" value="InterPro"/>
</dbReference>
<evidence type="ECO:0000313" key="2">
    <source>
        <dbReference type="EMBL" id="PKU78236.1"/>
    </source>
</evidence>
<feature type="domain" description="RNase H type-1" evidence="1">
    <location>
        <begin position="76"/>
        <end position="192"/>
    </location>
</feature>
<evidence type="ECO:0000313" key="3">
    <source>
        <dbReference type="Proteomes" id="UP000233837"/>
    </source>
</evidence>
<organism evidence="2 3">
    <name type="scientific">Dendrobium catenatum</name>
    <dbReference type="NCBI Taxonomy" id="906689"/>
    <lineage>
        <taxon>Eukaryota</taxon>
        <taxon>Viridiplantae</taxon>
        <taxon>Streptophyta</taxon>
        <taxon>Embryophyta</taxon>
        <taxon>Tracheophyta</taxon>
        <taxon>Spermatophyta</taxon>
        <taxon>Magnoliopsida</taxon>
        <taxon>Liliopsida</taxon>
        <taxon>Asparagales</taxon>
        <taxon>Orchidaceae</taxon>
        <taxon>Epidendroideae</taxon>
        <taxon>Malaxideae</taxon>
        <taxon>Dendrobiinae</taxon>
        <taxon>Dendrobium</taxon>
    </lineage>
</organism>
<dbReference type="InterPro" id="IPR044730">
    <property type="entry name" value="RNase_H-like_dom_plant"/>
</dbReference>
<dbReference type="Proteomes" id="UP000233837">
    <property type="component" value="Unassembled WGS sequence"/>
</dbReference>
<dbReference type="SUPFAM" id="SSF53098">
    <property type="entry name" value="Ribonuclease H-like"/>
    <property type="match status" value="1"/>
</dbReference>
<reference evidence="2 3" key="1">
    <citation type="journal article" date="2016" name="Sci. Rep.">
        <title>The Dendrobium catenatum Lindl. genome sequence provides insights into polysaccharide synthase, floral development and adaptive evolution.</title>
        <authorList>
            <person name="Zhang G.Q."/>
            <person name="Xu Q."/>
            <person name="Bian C."/>
            <person name="Tsai W.C."/>
            <person name="Yeh C.M."/>
            <person name="Liu K.W."/>
            <person name="Yoshida K."/>
            <person name="Zhang L.S."/>
            <person name="Chang S.B."/>
            <person name="Chen F."/>
            <person name="Shi Y."/>
            <person name="Su Y.Y."/>
            <person name="Zhang Y.Q."/>
            <person name="Chen L.J."/>
            <person name="Yin Y."/>
            <person name="Lin M."/>
            <person name="Huang H."/>
            <person name="Deng H."/>
            <person name="Wang Z.W."/>
            <person name="Zhu S.L."/>
            <person name="Zhao X."/>
            <person name="Deng C."/>
            <person name="Niu S.C."/>
            <person name="Huang J."/>
            <person name="Wang M."/>
            <person name="Liu G.H."/>
            <person name="Yang H.J."/>
            <person name="Xiao X.J."/>
            <person name="Hsiao Y.Y."/>
            <person name="Wu W.L."/>
            <person name="Chen Y.Y."/>
            <person name="Mitsuda N."/>
            <person name="Ohme-Takagi M."/>
            <person name="Luo Y.B."/>
            <person name="Van de Peer Y."/>
            <person name="Liu Z.J."/>
        </authorList>
    </citation>
    <scope>NUCLEOTIDE SEQUENCE [LARGE SCALE GENOMIC DNA]</scope>
    <source>
        <tissue evidence="2">The whole plant</tissue>
    </source>
</reference>
<dbReference type="Gene3D" id="3.30.420.10">
    <property type="entry name" value="Ribonuclease H-like superfamily/Ribonuclease H"/>
    <property type="match status" value="1"/>
</dbReference>
<evidence type="ECO:0000259" key="1">
    <source>
        <dbReference type="Pfam" id="PF13456"/>
    </source>
</evidence>
<dbReference type="InterPro" id="IPR002156">
    <property type="entry name" value="RNaseH_domain"/>
</dbReference>